<protein>
    <recommendedName>
        <fullName evidence="4">Phosphatidylinositol glycan, class Q</fullName>
    </recommendedName>
</protein>
<reference evidence="3" key="1">
    <citation type="journal article" date="2014" name="Genome Announc.">
        <title>De novo whole-genome sequence and genome annotation of Lichtheimia ramosa.</title>
        <authorList>
            <person name="Linde J."/>
            <person name="Schwartze V."/>
            <person name="Binder U."/>
            <person name="Lass-Florl C."/>
            <person name="Voigt K."/>
            <person name="Horn F."/>
        </authorList>
    </citation>
    <scope>NUCLEOTIDE SEQUENCE</scope>
    <source>
        <strain evidence="3">JMRC FSU:6197</strain>
    </source>
</reference>
<dbReference type="InterPro" id="IPR007720">
    <property type="entry name" value="PigQ/GPI1"/>
</dbReference>
<feature type="transmembrane region" description="Helical" evidence="2">
    <location>
        <begin position="354"/>
        <end position="377"/>
    </location>
</feature>
<proteinExistence type="predicted"/>
<organism evidence="3">
    <name type="scientific">Lichtheimia ramosa</name>
    <dbReference type="NCBI Taxonomy" id="688394"/>
    <lineage>
        <taxon>Eukaryota</taxon>
        <taxon>Fungi</taxon>
        <taxon>Fungi incertae sedis</taxon>
        <taxon>Mucoromycota</taxon>
        <taxon>Mucoromycotina</taxon>
        <taxon>Mucoromycetes</taxon>
        <taxon>Mucorales</taxon>
        <taxon>Lichtheimiaceae</taxon>
        <taxon>Lichtheimia</taxon>
    </lineage>
</organism>
<dbReference type="GO" id="GO:0006506">
    <property type="term" value="P:GPI anchor biosynthetic process"/>
    <property type="evidence" value="ECO:0007669"/>
    <property type="project" value="InterPro"/>
</dbReference>
<dbReference type="Pfam" id="PF05024">
    <property type="entry name" value="Gpi1"/>
    <property type="match status" value="1"/>
</dbReference>
<dbReference type="GO" id="GO:0016020">
    <property type="term" value="C:membrane"/>
    <property type="evidence" value="ECO:0007669"/>
    <property type="project" value="InterPro"/>
</dbReference>
<accession>A0A077WRH2</accession>
<dbReference type="AlphaFoldDB" id="A0A077WRH2"/>
<feature type="transmembrane region" description="Helical" evidence="2">
    <location>
        <begin position="480"/>
        <end position="504"/>
    </location>
</feature>
<keyword evidence="2" id="KW-0812">Transmembrane</keyword>
<name>A0A077WRH2_9FUNG</name>
<feature type="transmembrane region" description="Helical" evidence="2">
    <location>
        <begin position="414"/>
        <end position="430"/>
    </location>
</feature>
<evidence type="ECO:0000256" key="1">
    <source>
        <dbReference type="SAM" id="MobiDB-lite"/>
    </source>
</evidence>
<keyword evidence="2" id="KW-1133">Transmembrane helix</keyword>
<evidence type="ECO:0000313" key="3">
    <source>
        <dbReference type="EMBL" id="CDS09789.1"/>
    </source>
</evidence>
<feature type="transmembrane region" description="Helical" evidence="2">
    <location>
        <begin position="271"/>
        <end position="291"/>
    </location>
</feature>
<evidence type="ECO:0008006" key="4">
    <source>
        <dbReference type="Google" id="ProtNLM"/>
    </source>
</evidence>
<keyword evidence="2" id="KW-0472">Membrane</keyword>
<dbReference type="EMBL" id="LK023335">
    <property type="protein sequence ID" value="CDS09789.1"/>
    <property type="molecule type" value="Genomic_DNA"/>
</dbReference>
<feature type="region of interest" description="Disordered" evidence="1">
    <location>
        <begin position="556"/>
        <end position="590"/>
    </location>
</feature>
<sequence>MSMNNALKLFWPSHCSSPQFHRRSGYVIGWLTKPATACVAAIIPDIEASLSDLQRTLSEFCASGEYSEFAHINKVCKLPPRILGALCADLPTVSTRRPPSSMISMGKDPWITVVLDDGYVPVPISICHQGKVVDLASYEVIFYQQPNPKHLQFLALDPLELDISHKPLPHHDQKYVSTMENLNKILGYSERIVGAPPPESYDLLSVLVQINSSYYLEKGIQKSLSEKRKRSMGKWERLQSSIQHVLYHLFTWMILQPASWLASAFSKLTLGPFRCFLFVCLFAAEVTLHLLNMRLPKFLLNAVTLKDLSTAGQQVDLRLQQLHFWPYQYSMLRKRNWANTAETRAYYISFYNSMWLVANDIIIGLAIGSFLTTNRYIMSYLLHKLLHEYTVESLQSMMLWFLESPAGLKLNHELGNFLSELFLWLIRLWTGKKRNMLRNRIDACDYDLDQLLLGTCLFTLLTFLFPTVLIYYITFALGRVGVIFLQAIMETLLAFFNHFPLFAIMLRVKDPDRLPGGLKFDIFEHDYFMRKYHRLWYFIHSMMRWRQQQHVHKATGKATAAEDRHHHRVSSRKRSSRGGRPKSVRFKTSNKDGTMITSSAATHGVVDSRHGSYLWMWNSPIPFGAIFFQYMLLWKRLSAHYFSFYYFKCFLYGEPIKPVPKLQTVAGGRMATT</sequence>
<feature type="compositionally biased region" description="Basic residues" evidence="1">
    <location>
        <begin position="565"/>
        <end position="585"/>
    </location>
</feature>
<dbReference type="GO" id="GO:0005783">
    <property type="term" value="C:endoplasmic reticulum"/>
    <property type="evidence" value="ECO:0007669"/>
    <property type="project" value="TreeGrafter"/>
</dbReference>
<dbReference type="PANTHER" id="PTHR21329">
    <property type="entry name" value="PHOSPHATIDYLINOSITOL N-ACETYLGLUCOSAMINYLTRANSFERASE SUBUNIT Q-RELATED"/>
    <property type="match status" value="1"/>
</dbReference>
<dbReference type="PANTHER" id="PTHR21329:SF3">
    <property type="entry name" value="PHOSPHATIDYLINOSITOL N-ACETYLGLUCOSAMINYLTRANSFERASE SUBUNIT Q"/>
    <property type="match status" value="1"/>
</dbReference>
<gene>
    <name evidence="3" type="ORF">LRAMOSA02466</name>
</gene>
<feature type="transmembrane region" description="Helical" evidence="2">
    <location>
        <begin position="451"/>
        <end position="474"/>
    </location>
</feature>
<evidence type="ECO:0000256" key="2">
    <source>
        <dbReference type="SAM" id="Phobius"/>
    </source>
</evidence>
<dbReference type="OrthoDB" id="70250at2759"/>